<dbReference type="PANTHER" id="PTHR44942:SF4">
    <property type="entry name" value="METHYLTRANSFERASE TYPE 11 DOMAIN-CONTAINING PROTEIN"/>
    <property type="match status" value="1"/>
</dbReference>
<dbReference type="EMBL" id="BARS01009713">
    <property type="protein sequence ID" value="GAF78538.1"/>
    <property type="molecule type" value="Genomic_DNA"/>
</dbReference>
<proteinExistence type="predicted"/>
<evidence type="ECO:0000256" key="1">
    <source>
        <dbReference type="ARBA" id="ARBA00022603"/>
    </source>
</evidence>
<name>X0SBW6_9ZZZZ</name>
<dbReference type="CDD" id="cd02440">
    <property type="entry name" value="AdoMet_MTases"/>
    <property type="match status" value="1"/>
</dbReference>
<accession>X0SBW6</accession>
<dbReference type="GO" id="GO:0032259">
    <property type="term" value="P:methylation"/>
    <property type="evidence" value="ECO:0007669"/>
    <property type="project" value="UniProtKB-KW"/>
</dbReference>
<protein>
    <recommendedName>
        <fullName evidence="4">Methyltransferase domain-containing protein</fullName>
    </recommendedName>
</protein>
<sequence length="208" mass="23349">MFNRTHLIEKLFYVTALAVVVIVLANHAKPSREGFEEQREFQVKTGPDIYDDFYVSVYDDLLYSQVKNDYEIGRILNLASPTEQSRVLDIGSGTGHHVALLAAQGYDTIGIDTSPAMIKAAKATYPSLNFMQGDALNGMLFSPNSFTLITCLYFTIYYLKDKRRFFDNCIQWLMPGGCLALHLVDRNNFDPIIPAGDPLVLISAQNHT</sequence>
<dbReference type="InterPro" id="IPR041698">
    <property type="entry name" value="Methyltransf_25"/>
</dbReference>
<evidence type="ECO:0000256" key="2">
    <source>
        <dbReference type="ARBA" id="ARBA00022679"/>
    </source>
</evidence>
<reference evidence="5" key="1">
    <citation type="journal article" date="2014" name="Front. Microbiol.">
        <title>High frequency of phylogenetically diverse reductive dehalogenase-homologous genes in deep subseafloor sedimentary metagenomes.</title>
        <authorList>
            <person name="Kawai M."/>
            <person name="Futagami T."/>
            <person name="Toyoda A."/>
            <person name="Takaki Y."/>
            <person name="Nishi S."/>
            <person name="Hori S."/>
            <person name="Arai W."/>
            <person name="Tsubouchi T."/>
            <person name="Morono Y."/>
            <person name="Uchiyama I."/>
            <person name="Ito T."/>
            <person name="Fujiyama A."/>
            <person name="Inagaki F."/>
            <person name="Takami H."/>
        </authorList>
    </citation>
    <scope>NUCLEOTIDE SEQUENCE</scope>
    <source>
        <strain evidence="5">Expedition CK06-06</strain>
    </source>
</reference>
<dbReference type="GO" id="GO:0008168">
    <property type="term" value="F:methyltransferase activity"/>
    <property type="evidence" value="ECO:0007669"/>
    <property type="project" value="UniProtKB-KW"/>
</dbReference>
<dbReference type="PANTHER" id="PTHR44942">
    <property type="entry name" value="METHYLTRANSF_11 DOMAIN-CONTAINING PROTEIN"/>
    <property type="match status" value="1"/>
</dbReference>
<feature type="transmembrane region" description="Helical" evidence="3">
    <location>
        <begin position="12"/>
        <end position="28"/>
    </location>
</feature>
<organism evidence="5">
    <name type="scientific">marine sediment metagenome</name>
    <dbReference type="NCBI Taxonomy" id="412755"/>
    <lineage>
        <taxon>unclassified sequences</taxon>
        <taxon>metagenomes</taxon>
        <taxon>ecological metagenomes</taxon>
    </lineage>
</organism>
<dbReference type="Gene3D" id="3.40.50.150">
    <property type="entry name" value="Vaccinia Virus protein VP39"/>
    <property type="match status" value="1"/>
</dbReference>
<dbReference type="AlphaFoldDB" id="X0SBW6"/>
<dbReference type="SUPFAM" id="SSF53335">
    <property type="entry name" value="S-adenosyl-L-methionine-dependent methyltransferases"/>
    <property type="match status" value="1"/>
</dbReference>
<comment type="caution">
    <text evidence="5">The sequence shown here is derived from an EMBL/GenBank/DDBJ whole genome shotgun (WGS) entry which is preliminary data.</text>
</comment>
<keyword evidence="3" id="KW-0812">Transmembrane</keyword>
<dbReference type="InterPro" id="IPR029063">
    <property type="entry name" value="SAM-dependent_MTases_sf"/>
</dbReference>
<feature type="non-terminal residue" evidence="5">
    <location>
        <position position="208"/>
    </location>
</feature>
<gene>
    <name evidence="5" type="ORF">S01H1_18202</name>
</gene>
<feature type="domain" description="Methyltransferase" evidence="4">
    <location>
        <begin position="87"/>
        <end position="177"/>
    </location>
</feature>
<keyword evidence="3" id="KW-1133">Transmembrane helix</keyword>
<evidence type="ECO:0000313" key="5">
    <source>
        <dbReference type="EMBL" id="GAF78538.1"/>
    </source>
</evidence>
<feature type="transmembrane region" description="Helical" evidence="3">
    <location>
        <begin position="140"/>
        <end position="159"/>
    </location>
</feature>
<dbReference type="Pfam" id="PF13649">
    <property type="entry name" value="Methyltransf_25"/>
    <property type="match status" value="1"/>
</dbReference>
<evidence type="ECO:0000256" key="3">
    <source>
        <dbReference type="SAM" id="Phobius"/>
    </source>
</evidence>
<dbReference type="InterPro" id="IPR051052">
    <property type="entry name" value="Diverse_substrate_MTase"/>
</dbReference>
<keyword evidence="3" id="KW-0472">Membrane</keyword>
<evidence type="ECO:0000259" key="4">
    <source>
        <dbReference type="Pfam" id="PF13649"/>
    </source>
</evidence>
<keyword evidence="2" id="KW-0808">Transferase</keyword>
<keyword evidence="1" id="KW-0489">Methyltransferase</keyword>